<accession>A0A518EV76</accession>
<dbReference type="AlphaFoldDB" id="A0A518EV76"/>
<evidence type="ECO:0000313" key="3">
    <source>
        <dbReference type="Proteomes" id="UP000320390"/>
    </source>
</evidence>
<evidence type="ECO:0000256" key="1">
    <source>
        <dbReference type="SAM" id="MobiDB-lite"/>
    </source>
</evidence>
<reference evidence="2 3" key="1">
    <citation type="submission" date="2019-02" db="EMBL/GenBank/DDBJ databases">
        <title>Deep-cultivation of Planctomycetes and their phenomic and genomic characterization uncovers novel biology.</title>
        <authorList>
            <person name="Wiegand S."/>
            <person name="Jogler M."/>
            <person name="Boedeker C."/>
            <person name="Pinto D."/>
            <person name="Vollmers J."/>
            <person name="Rivas-Marin E."/>
            <person name="Kohn T."/>
            <person name="Peeters S.H."/>
            <person name="Heuer A."/>
            <person name="Rast P."/>
            <person name="Oberbeckmann S."/>
            <person name="Bunk B."/>
            <person name="Jeske O."/>
            <person name="Meyerdierks A."/>
            <person name="Storesund J.E."/>
            <person name="Kallscheuer N."/>
            <person name="Luecker S."/>
            <person name="Lage O.M."/>
            <person name="Pohl T."/>
            <person name="Merkel B.J."/>
            <person name="Hornburger P."/>
            <person name="Mueller R.-W."/>
            <person name="Bruemmer F."/>
            <person name="Labrenz M."/>
            <person name="Spormann A.M."/>
            <person name="Op den Camp H."/>
            <person name="Overmann J."/>
            <person name="Amann R."/>
            <person name="Jetten M.S.M."/>
            <person name="Mascher T."/>
            <person name="Medema M.H."/>
            <person name="Devos D.P."/>
            <person name="Kaster A.-K."/>
            <person name="Ovreas L."/>
            <person name="Rohde M."/>
            <person name="Galperin M.Y."/>
            <person name="Jogler C."/>
        </authorList>
    </citation>
    <scope>NUCLEOTIDE SEQUENCE [LARGE SCALE GENOMIC DNA]</scope>
    <source>
        <strain evidence="2 3">Poly30</strain>
    </source>
</reference>
<organism evidence="2 3">
    <name type="scientific">Saltatorellus ferox</name>
    <dbReference type="NCBI Taxonomy" id="2528018"/>
    <lineage>
        <taxon>Bacteria</taxon>
        <taxon>Pseudomonadati</taxon>
        <taxon>Planctomycetota</taxon>
        <taxon>Planctomycetia</taxon>
        <taxon>Planctomycetia incertae sedis</taxon>
        <taxon>Saltatorellus</taxon>
    </lineage>
</organism>
<name>A0A518EV76_9BACT</name>
<dbReference type="Proteomes" id="UP000320390">
    <property type="component" value="Chromosome"/>
</dbReference>
<proteinExistence type="predicted"/>
<protein>
    <submittedName>
        <fullName evidence="2">Uncharacterized protein</fullName>
    </submittedName>
</protein>
<sequence length="467" mass="49611">MTKAPVLILAAAVLGGSLAFLAWKSKRDMLAEDTAGTPDTISLAESGGERAPGQAHPETEDPHLAGIDPIPPKRTGSMGGMAKSWEIIPMNQSGQLLKDASVRAALTGESQQEELTGTGRIRWTDVTSGVWTVTVEAEGLPIWNKTLTLYEEDVARTTARLGDGIHVEGTIVDLDGKPVSAVLAYLLPFGTNHPRREDMVRENGEANGKLIPNNGAIAFKTGAKGQFKAVLPKAGKWRVSVGPPGAARWTQPSGTDLVNGGPETVIVTIPAASTLRLSFGENLEELPSEVMVYAFDPSGGGQAAGRRFDGSGRSGKDSEDESNKPLTEEAFEALPLAERQAIKDRIVRGELQGIEDWQPAAEAPSTPESPMDAGWRAIRSSRPSPMGQVLIKGLPTDQDLRFLFVRGSERIATPGAHRLKEGIETVGVVTLPPAGTAPPQGTDLRAHLRMESIETGAAARKVGVVWE</sequence>
<feature type="compositionally biased region" description="Basic and acidic residues" evidence="1">
    <location>
        <begin position="306"/>
        <end position="325"/>
    </location>
</feature>
<dbReference type="EMBL" id="CP036434">
    <property type="protein sequence ID" value="QDV07971.1"/>
    <property type="molecule type" value="Genomic_DNA"/>
</dbReference>
<evidence type="ECO:0000313" key="2">
    <source>
        <dbReference type="EMBL" id="QDV07971.1"/>
    </source>
</evidence>
<feature type="region of interest" description="Disordered" evidence="1">
    <location>
        <begin position="37"/>
        <end position="79"/>
    </location>
</feature>
<keyword evidence="3" id="KW-1185">Reference proteome</keyword>
<feature type="region of interest" description="Disordered" evidence="1">
    <location>
        <begin position="301"/>
        <end position="325"/>
    </location>
</feature>
<dbReference type="RefSeq" id="WP_145199805.1">
    <property type="nucleotide sequence ID" value="NZ_CP036434.1"/>
</dbReference>
<gene>
    <name evidence="2" type="ORF">Poly30_35070</name>
</gene>